<keyword evidence="7" id="KW-1185">Reference proteome</keyword>
<proteinExistence type="inferred from homology"/>
<dbReference type="GO" id="GO:0004022">
    <property type="term" value="F:alcohol dehydrogenase (NAD+) activity"/>
    <property type="evidence" value="ECO:0007669"/>
    <property type="project" value="UniProtKB-EC"/>
</dbReference>
<evidence type="ECO:0000256" key="1">
    <source>
        <dbReference type="ARBA" id="ARBA00007358"/>
    </source>
</evidence>
<evidence type="ECO:0000313" key="6">
    <source>
        <dbReference type="EMBL" id="SUO04478.1"/>
    </source>
</evidence>
<comment type="similarity">
    <text evidence="1">Belongs to the iron-containing alcohol dehydrogenase family.</text>
</comment>
<dbReference type="GO" id="GO:0046872">
    <property type="term" value="F:metal ion binding"/>
    <property type="evidence" value="ECO:0007669"/>
    <property type="project" value="InterPro"/>
</dbReference>
<dbReference type="Pfam" id="PF00465">
    <property type="entry name" value="Fe-ADH"/>
    <property type="match status" value="1"/>
</dbReference>
<accession>A0A380LKT4</accession>
<keyword evidence="3" id="KW-0520">NAD</keyword>
<dbReference type="PANTHER" id="PTHR11496">
    <property type="entry name" value="ALCOHOL DEHYDROGENASE"/>
    <property type="match status" value="1"/>
</dbReference>
<dbReference type="InterPro" id="IPR018211">
    <property type="entry name" value="ADH_Fe_CS"/>
</dbReference>
<keyword evidence="2 6" id="KW-0560">Oxidoreductase</keyword>
<dbReference type="FunFam" id="3.40.50.1970:FF:000003">
    <property type="entry name" value="Alcohol dehydrogenase, iron-containing"/>
    <property type="match status" value="1"/>
</dbReference>
<evidence type="ECO:0000313" key="7">
    <source>
        <dbReference type="Proteomes" id="UP000255523"/>
    </source>
</evidence>
<reference evidence="6 7" key="1">
    <citation type="submission" date="2018-06" db="EMBL/GenBank/DDBJ databases">
        <authorList>
            <consortium name="Pathogen Informatics"/>
            <person name="Doyle S."/>
        </authorList>
    </citation>
    <scope>NUCLEOTIDE SEQUENCE [LARGE SCALE GENOMIC DNA]</scope>
    <source>
        <strain evidence="6 7">NCTC11087</strain>
    </source>
</reference>
<dbReference type="InterPro" id="IPR001670">
    <property type="entry name" value="ADH_Fe/GldA"/>
</dbReference>
<evidence type="ECO:0000256" key="3">
    <source>
        <dbReference type="ARBA" id="ARBA00023027"/>
    </source>
</evidence>
<protein>
    <submittedName>
        <fullName evidence="6">Aldehyde-alcohol dehydrogenase 2</fullName>
        <ecNumber evidence="6">1.1.1.1</ecNumber>
    </submittedName>
</protein>
<sequence length="403" mass="44559">MNPIQKFYCRIYQNVLHLALPFLPYRKPEILSSIFALPDLFHEKKISTVLLITDKSIRSFGLSFPLEQELKNQDIECIVYDDTVPNPTSDNVEEARKLYIDHHCEALIGFGGGSSIDCAKAVGARIARPKKNLAKMEGILKVLKRIPLLVAIPTTAGTGSETTLAAVIVDSKTRHKYPINDFPLIPRYAVLDPYLTKTLPPSLTATTGMDALTHAIEAYIGNSTTKETRADAKRAIELIFMNLAKAVHDGNDLDARKNMLEAAFLAGNAFSQSYVGYVHAIAHSLGGQYNVPHGYANAVILPMILEAYGEHATKKLAELAIVSGTSRGPDPVVRAKAFIQAIKEMKSVFSIPDTFKEIREEDIPMLAKQAAHEANPLYPVPKEMNAKELEQYYRKLMEDGHGN</sequence>
<dbReference type="Gene3D" id="1.20.1090.10">
    <property type="entry name" value="Dehydroquinate synthase-like - alpha domain"/>
    <property type="match status" value="1"/>
</dbReference>
<dbReference type="InterPro" id="IPR056798">
    <property type="entry name" value="ADH_Fe_C"/>
</dbReference>
<organism evidence="6 7">
    <name type="scientific">Faecalicoccus pleomorphus</name>
    <dbReference type="NCBI Taxonomy" id="1323"/>
    <lineage>
        <taxon>Bacteria</taxon>
        <taxon>Bacillati</taxon>
        <taxon>Bacillota</taxon>
        <taxon>Erysipelotrichia</taxon>
        <taxon>Erysipelotrichales</taxon>
        <taxon>Erysipelotrichaceae</taxon>
        <taxon>Faecalicoccus</taxon>
    </lineage>
</organism>
<name>A0A380LKT4_9FIRM</name>
<evidence type="ECO:0000259" key="4">
    <source>
        <dbReference type="Pfam" id="PF00465"/>
    </source>
</evidence>
<evidence type="ECO:0000259" key="5">
    <source>
        <dbReference type="Pfam" id="PF25137"/>
    </source>
</evidence>
<dbReference type="Gene3D" id="3.40.50.1970">
    <property type="match status" value="1"/>
</dbReference>
<feature type="domain" description="Fe-containing alcohol dehydrogenase-like C-terminal" evidence="5">
    <location>
        <begin position="204"/>
        <end position="396"/>
    </location>
</feature>
<dbReference type="AlphaFoldDB" id="A0A380LKT4"/>
<dbReference type="FunFam" id="1.20.1090.10:FF:000001">
    <property type="entry name" value="Aldehyde-alcohol dehydrogenase"/>
    <property type="match status" value="1"/>
</dbReference>
<dbReference type="SUPFAM" id="SSF56796">
    <property type="entry name" value="Dehydroquinate synthase-like"/>
    <property type="match status" value="1"/>
</dbReference>
<evidence type="ECO:0000256" key="2">
    <source>
        <dbReference type="ARBA" id="ARBA00023002"/>
    </source>
</evidence>
<dbReference type="Pfam" id="PF25137">
    <property type="entry name" value="ADH_Fe_C"/>
    <property type="match status" value="1"/>
</dbReference>
<dbReference type="InterPro" id="IPR039697">
    <property type="entry name" value="Alcohol_dehydrogenase_Fe"/>
</dbReference>
<dbReference type="EMBL" id="UHFX01000003">
    <property type="protein sequence ID" value="SUO04478.1"/>
    <property type="molecule type" value="Genomic_DNA"/>
</dbReference>
<feature type="domain" description="Alcohol dehydrogenase iron-type/glycerol dehydrogenase GldA" evidence="4">
    <location>
        <begin position="35"/>
        <end position="193"/>
    </location>
</feature>
<dbReference type="Proteomes" id="UP000255523">
    <property type="component" value="Unassembled WGS sequence"/>
</dbReference>
<dbReference type="PROSITE" id="PS00060">
    <property type="entry name" value="ADH_IRON_2"/>
    <property type="match status" value="1"/>
</dbReference>
<gene>
    <name evidence="6" type="primary">adhE</name>
    <name evidence="6" type="ORF">NCTC11087_01397</name>
</gene>
<dbReference type="PROSITE" id="PS00913">
    <property type="entry name" value="ADH_IRON_1"/>
    <property type="match status" value="1"/>
</dbReference>
<dbReference type="PANTHER" id="PTHR11496:SF102">
    <property type="entry name" value="ALCOHOL DEHYDROGENASE 4"/>
    <property type="match status" value="1"/>
</dbReference>
<dbReference type="CDD" id="cd08189">
    <property type="entry name" value="Fe-ADH-like"/>
    <property type="match status" value="1"/>
</dbReference>
<dbReference type="EC" id="1.1.1.1" evidence="6"/>
<dbReference type="OrthoDB" id="9804734at2"/>